<feature type="region of interest" description="Disordered" evidence="1">
    <location>
        <begin position="227"/>
        <end position="257"/>
    </location>
</feature>
<keyword evidence="4" id="KW-1185">Reference proteome</keyword>
<proteinExistence type="predicted"/>
<reference evidence="3" key="1">
    <citation type="submission" date="2021-12" db="EMBL/GenBank/DDBJ databases">
        <authorList>
            <person name="King R."/>
        </authorList>
    </citation>
    <scope>NUCLEOTIDE SEQUENCE</scope>
</reference>
<dbReference type="KEGG" id="btab:109031103"/>
<protein>
    <submittedName>
        <fullName evidence="3">Uncharacterized protein</fullName>
    </submittedName>
</protein>
<sequence>MDYSTILIFLVAGLLVQVSSAPAADSAEAGLEEEYSDVADAENDAASDPESEGSDGAGADGREGRILGPRLISHVQAENNLSPQPHAVGNKFSQPRPASGDVLPSVPIILPPAQDPVNVYPVQYPGVQPVVAHLDKNAGAPVSGIVAGYPLVVHIPETNQPIAIYRGQFPAFIERIVQRIQNRYSVYNPPEYFENRPLPDAELQPPEPPLCVQAADTEGRNETQEGYAYAPPCPTSTTPTTTTPEPPTTGYVYEDPKLPEDNTNITVFNGTIILINCTDLHDLTSTSTEIYVTPPKATSSPPPPPPSIYLPPSTEPSPFYLPPETTTTTTTTTTTSAPPETQKPSTPGPAYLPPETPKPSTLLPPTYLPPESPKPPTYIPPDPAPIYLPPEHPAPSYPPPKTTTESSVAYVIHTEKEPVSYPAPHVNININGYQQANQLQPLFPFPLRLIQFKKMLLAKILHLN</sequence>
<feature type="chain" id="PRO_5040383459" evidence="2">
    <location>
        <begin position="21"/>
        <end position="464"/>
    </location>
</feature>
<keyword evidence="2" id="KW-0732">Signal</keyword>
<dbReference type="Proteomes" id="UP001152759">
    <property type="component" value="Chromosome 3"/>
</dbReference>
<feature type="signal peptide" evidence="2">
    <location>
        <begin position="1"/>
        <end position="20"/>
    </location>
</feature>
<accession>A0A9P0A6B9</accession>
<name>A0A9P0A6B9_BEMTA</name>
<feature type="region of interest" description="Disordered" evidence="1">
    <location>
        <begin position="292"/>
        <end position="402"/>
    </location>
</feature>
<feature type="compositionally biased region" description="Acidic residues" evidence="1">
    <location>
        <begin position="30"/>
        <end position="53"/>
    </location>
</feature>
<feature type="compositionally biased region" description="Low complexity" evidence="1">
    <location>
        <begin position="325"/>
        <end position="335"/>
    </location>
</feature>
<evidence type="ECO:0000313" key="3">
    <source>
        <dbReference type="EMBL" id="CAH0386591.1"/>
    </source>
</evidence>
<evidence type="ECO:0000256" key="1">
    <source>
        <dbReference type="SAM" id="MobiDB-lite"/>
    </source>
</evidence>
<feature type="compositionally biased region" description="Polar residues" evidence="1">
    <location>
        <begin position="336"/>
        <end position="345"/>
    </location>
</feature>
<feature type="compositionally biased region" description="Pro residues" evidence="1">
    <location>
        <begin position="300"/>
        <end position="321"/>
    </location>
</feature>
<dbReference type="AlphaFoldDB" id="A0A9P0A6B9"/>
<dbReference type="EMBL" id="OU963864">
    <property type="protein sequence ID" value="CAH0386591.1"/>
    <property type="molecule type" value="Genomic_DNA"/>
</dbReference>
<evidence type="ECO:0000256" key="2">
    <source>
        <dbReference type="SAM" id="SignalP"/>
    </source>
</evidence>
<feature type="region of interest" description="Disordered" evidence="1">
    <location>
        <begin position="28"/>
        <end position="64"/>
    </location>
</feature>
<feature type="compositionally biased region" description="Pro residues" evidence="1">
    <location>
        <begin position="346"/>
        <end position="357"/>
    </location>
</feature>
<gene>
    <name evidence="3" type="ORF">BEMITA_LOCUS5683</name>
</gene>
<evidence type="ECO:0000313" key="4">
    <source>
        <dbReference type="Proteomes" id="UP001152759"/>
    </source>
</evidence>
<organism evidence="3 4">
    <name type="scientific">Bemisia tabaci</name>
    <name type="common">Sweetpotato whitefly</name>
    <name type="synonym">Aleurodes tabaci</name>
    <dbReference type="NCBI Taxonomy" id="7038"/>
    <lineage>
        <taxon>Eukaryota</taxon>
        <taxon>Metazoa</taxon>
        <taxon>Ecdysozoa</taxon>
        <taxon>Arthropoda</taxon>
        <taxon>Hexapoda</taxon>
        <taxon>Insecta</taxon>
        <taxon>Pterygota</taxon>
        <taxon>Neoptera</taxon>
        <taxon>Paraneoptera</taxon>
        <taxon>Hemiptera</taxon>
        <taxon>Sternorrhyncha</taxon>
        <taxon>Aleyrodoidea</taxon>
        <taxon>Aleyrodidae</taxon>
        <taxon>Aleyrodinae</taxon>
        <taxon>Bemisia</taxon>
    </lineage>
</organism>
<feature type="compositionally biased region" description="Pro residues" evidence="1">
    <location>
        <begin position="366"/>
        <end position="401"/>
    </location>
</feature>